<comment type="caution">
    <text evidence="3">The sequence shown here is derived from an EMBL/GenBank/DDBJ whole genome shotgun (WGS) entry which is preliminary data.</text>
</comment>
<feature type="transmembrane region" description="Helical" evidence="2">
    <location>
        <begin position="6"/>
        <end position="25"/>
    </location>
</feature>
<gene>
    <name evidence="3" type="ORF">C4617_03540</name>
</gene>
<evidence type="ECO:0000256" key="2">
    <source>
        <dbReference type="SAM" id="Phobius"/>
    </source>
</evidence>
<dbReference type="EMBL" id="PSQJ01000003">
    <property type="protein sequence ID" value="PTL86480.1"/>
    <property type="molecule type" value="Genomic_DNA"/>
</dbReference>
<evidence type="ECO:0008006" key="5">
    <source>
        <dbReference type="Google" id="ProtNLM"/>
    </source>
</evidence>
<feature type="region of interest" description="Disordered" evidence="1">
    <location>
        <begin position="64"/>
        <end position="115"/>
    </location>
</feature>
<dbReference type="SUPFAM" id="SSF74653">
    <property type="entry name" value="TolA/TonB C-terminal domain"/>
    <property type="match status" value="1"/>
</dbReference>
<dbReference type="Gene3D" id="3.30.1150.10">
    <property type="match status" value="1"/>
</dbReference>
<protein>
    <recommendedName>
        <fullName evidence="5">Energy transducer TonB</fullName>
    </recommendedName>
</protein>
<evidence type="ECO:0000313" key="4">
    <source>
        <dbReference type="Proteomes" id="UP000240811"/>
    </source>
</evidence>
<proteinExistence type="predicted"/>
<dbReference type="Proteomes" id="UP000240811">
    <property type="component" value="Unassembled WGS sequence"/>
</dbReference>
<keyword evidence="2" id="KW-0812">Transmembrane</keyword>
<evidence type="ECO:0000256" key="1">
    <source>
        <dbReference type="SAM" id="MobiDB-lite"/>
    </source>
</evidence>
<dbReference type="AlphaFoldDB" id="A0A2T4VXI1"/>
<evidence type="ECO:0000313" key="3">
    <source>
        <dbReference type="EMBL" id="PTL86480.1"/>
    </source>
</evidence>
<keyword evidence="2" id="KW-0472">Membrane</keyword>
<accession>A0A2T4VXI1</accession>
<keyword evidence="2" id="KW-1133">Transmembrane helix</keyword>
<name>A0A2T4VXI1_9HYPH</name>
<feature type="compositionally biased region" description="Basic and acidic residues" evidence="1">
    <location>
        <begin position="75"/>
        <end position="115"/>
    </location>
</feature>
<organism evidence="3 4">
    <name type="scientific">Candidatus Liberibacter europaeus</name>
    <dbReference type="NCBI Taxonomy" id="744859"/>
    <lineage>
        <taxon>Bacteria</taxon>
        <taxon>Pseudomonadati</taxon>
        <taxon>Pseudomonadota</taxon>
        <taxon>Alphaproteobacteria</taxon>
        <taxon>Hyphomicrobiales</taxon>
        <taxon>Rhizobiaceae</taxon>
        <taxon>Liberibacter</taxon>
    </lineage>
</organism>
<sequence length="287" mass="32533">MHTENGFAISLVLHVVLLVLLYANVSFKLLISHSNLDLLPIEFIKDSLGDGVNKKEYATLLRESGEYDSSSAGNKHSDQKREEKKYSPSIETKKQVVSDKSNYPHRDSSVSKEDYSSNAISSVVRHVGKKHNIADKHQKNDVHVKSHIGQKANNNSSVRKMVVDRVLIRKNGKLPVSESKVANKHGIQSIHQNYAYIAIKKIAKNWNIPSDLKKLRKVQIKVDFRLKRDGSVFGKPDIKVVGGNSMISKILVDHALRAIMKSQPFHFPSNKYEKWRNMKLNFVPSKM</sequence>
<reference evidence="4" key="1">
    <citation type="submission" date="2018-02" db="EMBL/GenBank/DDBJ databases">
        <title>Genome sequence of Candidatus Liberibacter europaeus.</title>
        <authorList>
            <person name="Frampton R.A."/>
            <person name="Thompson S.M."/>
            <person name="David C."/>
            <person name="Addison S.M."/>
            <person name="Smith G.R."/>
        </authorList>
    </citation>
    <scope>NUCLEOTIDE SEQUENCE [LARGE SCALE GENOMIC DNA]</scope>
</reference>